<gene>
    <name evidence="2" type="ORF">CSOL1703_00009725</name>
</gene>
<organism evidence="2 3">
    <name type="scientific">Clonostachys solani</name>
    <dbReference type="NCBI Taxonomy" id="160281"/>
    <lineage>
        <taxon>Eukaryota</taxon>
        <taxon>Fungi</taxon>
        <taxon>Dikarya</taxon>
        <taxon>Ascomycota</taxon>
        <taxon>Pezizomycotina</taxon>
        <taxon>Sordariomycetes</taxon>
        <taxon>Hypocreomycetidae</taxon>
        <taxon>Hypocreales</taxon>
        <taxon>Bionectriaceae</taxon>
        <taxon>Clonostachys</taxon>
    </lineage>
</organism>
<comment type="caution">
    <text evidence="2">The sequence shown here is derived from an EMBL/GenBank/DDBJ whole genome shotgun (WGS) entry which is preliminary data.</text>
</comment>
<evidence type="ECO:0000313" key="3">
    <source>
        <dbReference type="Proteomes" id="UP000775872"/>
    </source>
</evidence>
<reference evidence="2 3" key="2">
    <citation type="submission" date="2021-10" db="EMBL/GenBank/DDBJ databases">
        <authorList>
            <person name="Piombo E."/>
        </authorList>
    </citation>
    <scope>NUCLEOTIDE SEQUENCE [LARGE SCALE GENOMIC DNA]</scope>
</reference>
<feature type="compositionally biased region" description="Basic and acidic residues" evidence="1">
    <location>
        <begin position="215"/>
        <end position="224"/>
    </location>
</feature>
<feature type="compositionally biased region" description="Basic and acidic residues" evidence="1">
    <location>
        <begin position="52"/>
        <end position="65"/>
    </location>
</feature>
<reference evidence="3" key="1">
    <citation type="submission" date="2019-06" db="EMBL/GenBank/DDBJ databases">
        <authorList>
            <person name="Broberg M."/>
        </authorList>
    </citation>
    <scope>NUCLEOTIDE SEQUENCE [LARGE SCALE GENOMIC DNA]</scope>
</reference>
<name>A0A9N9W6D2_9HYPO</name>
<evidence type="ECO:0000313" key="2">
    <source>
        <dbReference type="EMBL" id="CAH0043960.1"/>
    </source>
</evidence>
<feature type="compositionally biased region" description="Basic and acidic residues" evidence="1">
    <location>
        <begin position="86"/>
        <end position="112"/>
    </location>
</feature>
<evidence type="ECO:0000256" key="1">
    <source>
        <dbReference type="SAM" id="MobiDB-lite"/>
    </source>
</evidence>
<protein>
    <submittedName>
        <fullName evidence="2">Uncharacterized protein</fullName>
    </submittedName>
</protein>
<sequence>METINNVASAAAKVILGEGNTSKEPISGAKGDVTQGEPYDAGNLETPGQQQVEKRLELGESDLKPSETAAVTTHPSSGGPLEGQEADGKTTERKEPIEKTTKGKEAIEKTPESDNNPDESDPPSPTGPGPRPLPVLAKEHNGDAGRIDDQQSKAKTDEAAKVTPDETSDAGSKAPAQEYVKSTGFAAEGGDFDATKPGAGKEADRLLGKGGAAHSDSDHPEKHSSKSKPSLGERIKAKLHKH</sequence>
<dbReference type="OrthoDB" id="5388207at2759"/>
<feature type="region of interest" description="Disordered" evidence="1">
    <location>
        <begin position="14"/>
        <end position="242"/>
    </location>
</feature>
<keyword evidence="3" id="KW-1185">Reference proteome</keyword>
<dbReference type="AlphaFoldDB" id="A0A9N9W6D2"/>
<feature type="compositionally biased region" description="Pro residues" evidence="1">
    <location>
        <begin position="122"/>
        <end position="133"/>
    </location>
</feature>
<accession>A0A9N9W6D2</accession>
<dbReference type="EMBL" id="CABFOC020000005">
    <property type="protein sequence ID" value="CAH0043960.1"/>
    <property type="molecule type" value="Genomic_DNA"/>
</dbReference>
<dbReference type="Proteomes" id="UP000775872">
    <property type="component" value="Unassembled WGS sequence"/>
</dbReference>
<feature type="compositionally biased region" description="Basic and acidic residues" evidence="1">
    <location>
        <begin position="137"/>
        <end position="164"/>
    </location>
</feature>
<proteinExistence type="predicted"/>